<keyword evidence="9" id="KW-0249">Electron transport</keyword>
<dbReference type="GO" id="GO:0008137">
    <property type="term" value="F:NADH dehydrogenase (ubiquinone) activity"/>
    <property type="evidence" value="ECO:0007669"/>
    <property type="project" value="UniProtKB-EC"/>
</dbReference>
<gene>
    <name evidence="17" type="primary">ND6</name>
</gene>
<evidence type="ECO:0000313" key="17">
    <source>
        <dbReference type="EMBL" id="QEG58703.1"/>
    </source>
</evidence>
<dbReference type="AlphaFoldDB" id="A0A5B9RH43"/>
<geneLocation type="mitochondrion" evidence="17"/>
<comment type="subcellular location">
    <subcellularLocation>
        <location evidence="1">Mitochondrion membrane</location>
        <topology evidence="1">Multi-pass membrane protein</topology>
    </subcellularLocation>
</comment>
<feature type="transmembrane region" description="Helical" evidence="16">
    <location>
        <begin position="79"/>
        <end position="105"/>
    </location>
</feature>
<dbReference type="GO" id="GO:0031966">
    <property type="term" value="C:mitochondrial membrane"/>
    <property type="evidence" value="ECO:0007669"/>
    <property type="project" value="UniProtKB-SubCell"/>
</dbReference>
<organism evidence="17">
    <name type="scientific">Pterolophia sp. ZJY-2019</name>
    <dbReference type="NCBI Taxonomy" id="2604362"/>
    <lineage>
        <taxon>Eukaryota</taxon>
        <taxon>Metazoa</taxon>
        <taxon>Ecdysozoa</taxon>
        <taxon>Arthropoda</taxon>
        <taxon>Hexapoda</taxon>
        <taxon>Insecta</taxon>
        <taxon>Pterygota</taxon>
        <taxon>Neoptera</taxon>
        <taxon>Endopterygota</taxon>
        <taxon>Coleoptera</taxon>
        <taxon>Polyphaga</taxon>
        <taxon>Cucujiformia</taxon>
        <taxon>Chrysomeloidea</taxon>
        <taxon>Cerambycidae</taxon>
        <taxon>Lamiinae</taxon>
        <taxon>Pteropliini</taxon>
        <taxon>Pterolophia</taxon>
    </lineage>
</organism>
<name>A0A5B9RH43_9CUCU</name>
<evidence type="ECO:0000256" key="14">
    <source>
        <dbReference type="ARBA" id="ARBA00031019"/>
    </source>
</evidence>
<evidence type="ECO:0000256" key="13">
    <source>
        <dbReference type="ARBA" id="ARBA00023136"/>
    </source>
</evidence>
<keyword evidence="6" id="KW-0679">Respiratory chain</keyword>
<dbReference type="CTD" id="4541"/>
<evidence type="ECO:0000256" key="12">
    <source>
        <dbReference type="ARBA" id="ARBA00023128"/>
    </source>
</evidence>
<evidence type="ECO:0000256" key="8">
    <source>
        <dbReference type="ARBA" id="ARBA00022967"/>
    </source>
</evidence>
<evidence type="ECO:0000256" key="11">
    <source>
        <dbReference type="ARBA" id="ARBA00023027"/>
    </source>
</evidence>
<dbReference type="EC" id="7.1.1.2" evidence="3"/>
<evidence type="ECO:0000256" key="7">
    <source>
        <dbReference type="ARBA" id="ARBA00022692"/>
    </source>
</evidence>
<keyword evidence="8" id="KW-1278">Translocase</keyword>
<feature type="transmembrane region" description="Helical" evidence="16">
    <location>
        <begin position="47"/>
        <end position="67"/>
    </location>
</feature>
<evidence type="ECO:0000256" key="3">
    <source>
        <dbReference type="ARBA" id="ARBA00012944"/>
    </source>
</evidence>
<keyword evidence="10 16" id="KW-1133">Transmembrane helix</keyword>
<keyword evidence="7 16" id="KW-0812">Transmembrane</keyword>
<evidence type="ECO:0000256" key="15">
    <source>
        <dbReference type="ARBA" id="ARBA00049551"/>
    </source>
</evidence>
<evidence type="ECO:0000256" key="9">
    <source>
        <dbReference type="ARBA" id="ARBA00022982"/>
    </source>
</evidence>
<dbReference type="PANTHER" id="PTHR11435">
    <property type="entry name" value="NADH UBIQUINONE OXIDOREDUCTASE SUBUNIT ND6"/>
    <property type="match status" value="1"/>
</dbReference>
<evidence type="ECO:0000256" key="1">
    <source>
        <dbReference type="ARBA" id="ARBA00004225"/>
    </source>
</evidence>
<reference evidence="17" key="1">
    <citation type="journal article" date="2019" name="PeerJ">
        <title>The complete mitochondrial genomes of five longicorn beetles (Coleoptera: Cerambycidae) and phylogenetic relationships within Cerambycidae.</title>
        <authorList>
            <person name="Wang J."/>
            <person name="Dai X.Y."/>
            <person name="Xu X.D."/>
            <person name="Zhang Z.Y."/>
            <person name="Yu D.N."/>
            <person name="Storey K.B."/>
            <person name="Zhang J.Y."/>
        </authorList>
    </citation>
    <scope>NUCLEOTIDE SEQUENCE</scope>
</reference>
<keyword evidence="5" id="KW-0813">Transport</keyword>
<feature type="transmembrane region" description="Helical" evidence="16">
    <location>
        <begin position="137"/>
        <end position="156"/>
    </location>
</feature>
<keyword evidence="11" id="KW-0520">NAD</keyword>
<sequence>MSMLIINTMLILAIMFVFLKHPLSLGVTLLIQTISVAILTGMMSVNYWFSYMLFLIMIGGMLILFMYMTSVASNEKFKFSIKLFIIVTPVFLITSFFIISDAFFFDIILKNDLMDQKNNQNFNLSLNKFINFPLNSIFYLIISYLLVTLIMVVKITDIRSGPLRQMN</sequence>
<keyword evidence="13 16" id="KW-0472">Membrane</keyword>
<dbReference type="PANTHER" id="PTHR11435:SF1">
    <property type="entry name" value="NADH-UBIQUINONE OXIDOREDUCTASE CHAIN 6"/>
    <property type="match status" value="1"/>
</dbReference>
<dbReference type="GeneID" id="41796743"/>
<proteinExistence type="inferred from homology"/>
<evidence type="ECO:0000256" key="16">
    <source>
        <dbReference type="SAM" id="Phobius"/>
    </source>
</evidence>
<comment type="catalytic activity">
    <reaction evidence="15">
        <text>a ubiquinone + NADH + 5 H(+)(in) = a ubiquinol + NAD(+) + 4 H(+)(out)</text>
        <dbReference type="Rhea" id="RHEA:29091"/>
        <dbReference type="Rhea" id="RHEA-COMP:9565"/>
        <dbReference type="Rhea" id="RHEA-COMP:9566"/>
        <dbReference type="ChEBI" id="CHEBI:15378"/>
        <dbReference type="ChEBI" id="CHEBI:16389"/>
        <dbReference type="ChEBI" id="CHEBI:17976"/>
        <dbReference type="ChEBI" id="CHEBI:57540"/>
        <dbReference type="ChEBI" id="CHEBI:57945"/>
        <dbReference type="EC" id="7.1.1.2"/>
    </reaction>
</comment>
<keyword evidence="12 17" id="KW-0496">Mitochondrion</keyword>
<dbReference type="RefSeq" id="YP_009691897.1">
    <property type="nucleotide sequence ID" value="NC_044699.1"/>
</dbReference>
<evidence type="ECO:0000256" key="4">
    <source>
        <dbReference type="ARBA" id="ARBA00021095"/>
    </source>
</evidence>
<evidence type="ECO:0000256" key="5">
    <source>
        <dbReference type="ARBA" id="ARBA00022448"/>
    </source>
</evidence>
<dbReference type="EMBL" id="MK863510">
    <property type="protein sequence ID" value="QEG58703.1"/>
    <property type="molecule type" value="Genomic_DNA"/>
</dbReference>
<evidence type="ECO:0000256" key="10">
    <source>
        <dbReference type="ARBA" id="ARBA00022989"/>
    </source>
</evidence>
<evidence type="ECO:0000256" key="6">
    <source>
        <dbReference type="ARBA" id="ARBA00022660"/>
    </source>
</evidence>
<comment type="similarity">
    <text evidence="2">Belongs to the complex I subunit 6 family.</text>
</comment>
<accession>A0A5B9RH43</accession>
<evidence type="ECO:0000256" key="2">
    <source>
        <dbReference type="ARBA" id="ARBA00005698"/>
    </source>
</evidence>
<dbReference type="InterPro" id="IPR050269">
    <property type="entry name" value="ComplexI_Subunit6"/>
</dbReference>
<protein>
    <recommendedName>
        <fullName evidence="4">NADH-ubiquinone oxidoreductase chain 6</fullName>
        <ecNumber evidence="3">7.1.1.2</ecNumber>
    </recommendedName>
    <alternativeName>
        <fullName evidence="14">NADH dehydrogenase subunit 6</fullName>
    </alternativeName>
</protein>